<evidence type="ECO:0000313" key="3">
    <source>
        <dbReference type="Proteomes" id="UP001485043"/>
    </source>
</evidence>
<evidence type="ECO:0008006" key="4">
    <source>
        <dbReference type="Google" id="ProtNLM"/>
    </source>
</evidence>
<gene>
    <name evidence="2" type="ORF">WJX84_009574</name>
</gene>
<keyword evidence="1" id="KW-0732">Signal</keyword>
<evidence type="ECO:0000313" key="2">
    <source>
        <dbReference type="EMBL" id="KAK9867714.1"/>
    </source>
</evidence>
<comment type="caution">
    <text evidence="2">The sequence shown here is derived from an EMBL/GenBank/DDBJ whole genome shotgun (WGS) entry which is preliminary data.</text>
</comment>
<dbReference type="Proteomes" id="UP001485043">
    <property type="component" value="Unassembled WGS sequence"/>
</dbReference>
<accession>A0AAW1TFM2</accession>
<name>A0AAW1TFM2_9CHLO</name>
<feature type="chain" id="PRO_5043598299" description="Secreted protein" evidence="1">
    <location>
        <begin position="30"/>
        <end position="67"/>
    </location>
</feature>
<keyword evidence="3" id="KW-1185">Reference proteome</keyword>
<sequence>MMLWPQALGMHRAPLLAVWLLIMQRQPDGKRLCPCSRSLPAQYLQWSAGRREILCPLFSVSTRDPLN</sequence>
<protein>
    <recommendedName>
        <fullName evidence="4">Secreted protein</fullName>
    </recommendedName>
</protein>
<organism evidence="2 3">
    <name type="scientific">Apatococcus fuscideae</name>
    <dbReference type="NCBI Taxonomy" id="2026836"/>
    <lineage>
        <taxon>Eukaryota</taxon>
        <taxon>Viridiplantae</taxon>
        <taxon>Chlorophyta</taxon>
        <taxon>core chlorophytes</taxon>
        <taxon>Trebouxiophyceae</taxon>
        <taxon>Chlorellales</taxon>
        <taxon>Chlorellaceae</taxon>
        <taxon>Apatococcus</taxon>
    </lineage>
</organism>
<dbReference type="EMBL" id="JALJOV010000069">
    <property type="protein sequence ID" value="KAK9867714.1"/>
    <property type="molecule type" value="Genomic_DNA"/>
</dbReference>
<proteinExistence type="predicted"/>
<dbReference type="AlphaFoldDB" id="A0AAW1TFM2"/>
<feature type="signal peptide" evidence="1">
    <location>
        <begin position="1"/>
        <end position="29"/>
    </location>
</feature>
<reference evidence="2 3" key="1">
    <citation type="journal article" date="2024" name="Nat. Commun.">
        <title>Phylogenomics reveals the evolutionary origins of lichenization in chlorophyte algae.</title>
        <authorList>
            <person name="Puginier C."/>
            <person name="Libourel C."/>
            <person name="Otte J."/>
            <person name="Skaloud P."/>
            <person name="Haon M."/>
            <person name="Grisel S."/>
            <person name="Petersen M."/>
            <person name="Berrin J.G."/>
            <person name="Delaux P.M."/>
            <person name="Dal Grande F."/>
            <person name="Keller J."/>
        </authorList>
    </citation>
    <scope>NUCLEOTIDE SEQUENCE [LARGE SCALE GENOMIC DNA]</scope>
    <source>
        <strain evidence="2 3">SAG 2523</strain>
    </source>
</reference>
<evidence type="ECO:0000256" key="1">
    <source>
        <dbReference type="SAM" id="SignalP"/>
    </source>
</evidence>